<evidence type="ECO:0000313" key="2">
    <source>
        <dbReference type="Proteomes" id="UP001589769"/>
    </source>
</evidence>
<reference evidence="1 2" key="1">
    <citation type="submission" date="2024-09" db="EMBL/GenBank/DDBJ databases">
        <authorList>
            <person name="Sun Q."/>
            <person name="Mori K."/>
        </authorList>
    </citation>
    <scope>NUCLEOTIDE SEQUENCE [LARGE SCALE GENOMIC DNA]</scope>
    <source>
        <strain evidence="1 2">CCM 7538</strain>
    </source>
</reference>
<organism evidence="1 2">
    <name type="scientific">Gallibacterium melopsittaci</name>
    <dbReference type="NCBI Taxonomy" id="516063"/>
    <lineage>
        <taxon>Bacteria</taxon>
        <taxon>Pseudomonadati</taxon>
        <taxon>Pseudomonadota</taxon>
        <taxon>Gammaproteobacteria</taxon>
        <taxon>Pasteurellales</taxon>
        <taxon>Pasteurellaceae</taxon>
        <taxon>Gallibacterium</taxon>
    </lineage>
</organism>
<comment type="caution">
    <text evidence="1">The sequence shown here is derived from an EMBL/GenBank/DDBJ whole genome shotgun (WGS) entry which is preliminary data.</text>
</comment>
<protein>
    <submittedName>
        <fullName evidence="1">Uncharacterized protein</fullName>
    </submittedName>
</protein>
<dbReference type="RefSeq" id="WP_382372273.1">
    <property type="nucleotide sequence ID" value="NZ_JBHLWA010000001.1"/>
</dbReference>
<sequence>MSRKISYFDTTGSNSTGIPLWDLITGHHTKAYYRDKESIRFLSTNRERKVDIEKINEIEAYQKRIWGKIGPKIEKMEFNNKVILNSKEGKE</sequence>
<dbReference type="Proteomes" id="UP001589769">
    <property type="component" value="Unassembled WGS sequence"/>
</dbReference>
<evidence type="ECO:0000313" key="1">
    <source>
        <dbReference type="EMBL" id="MFC0321959.1"/>
    </source>
</evidence>
<accession>A0ABV6HTK8</accession>
<keyword evidence="2" id="KW-1185">Reference proteome</keyword>
<dbReference type="EMBL" id="JBHLWA010000001">
    <property type="protein sequence ID" value="MFC0321959.1"/>
    <property type="molecule type" value="Genomic_DNA"/>
</dbReference>
<name>A0ABV6HTK8_9PAST</name>
<proteinExistence type="predicted"/>
<gene>
    <name evidence="1" type="ORF">ACFFHT_00015</name>
</gene>